<dbReference type="NCBIfam" id="TIGR00317">
    <property type="entry name" value="cobS"/>
    <property type="match status" value="1"/>
</dbReference>
<feature type="transmembrane region" description="Helical" evidence="19">
    <location>
        <begin position="48"/>
        <end position="65"/>
    </location>
</feature>
<evidence type="ECO:0000256" key="6">
    <source>
        <dbReference type="ARBA" id="ARBA00015850"/>
    </source>
</evidence>
<gene>
    <name evidence="19" type="primary">cobS</name>
    <name evidence="20" type="ordered locus">PCC7424_3225</name>
</gene>
<evidence type="ECO:0000256" key="10">
    <source>
        <dbReference type="ARBA" id="ARBA00022692"/>
    </source>
</evidence>
<evidence type="ECO:0000256" key="17">
    <source>
        <dbReference type="ARBA" id="ARBA00048623"/>
    </source>
</evidence>
<dbReference type="GO" id="GO:0005886">
    <property type="term" value="C:plasma membrane"/>
    <property type="evidence" value="ECO:0007669"/>
    <property type="project" value="UniProtKB-SubCell"/>
</dbReference>
<name>B7KCS4_GLOC7</name>
<sequence>MKLSVLQSLSQKTKSLIHSFLGAVTFYTIIGIPSIWQLDFERICRWSPLIGVLMGATIGAFDFILDQIGVSGLTRSALIVAVWVRITGGLHLDGVMDTADGLGVWDHNRRLSVMQDSVTGAFGVMAAVIVLLLKTAAVTDLASFRWFGFMIAAGWGRWGQVAAIAFYPYLKPTGKGAFHKQSIRLPQDLLLGVLILLGLGGVFILLEADRWWIGLIGMIGGAAIALLTGFWFYRQLGGHTGDTYGAVVEWTEALLLCFLTAIFN</sequence>
<keyword evidence="8 19" id="KW-0169">Cobalamin biosynthesis</keyword>
<evidence type="ECO:0000256" key="9">
    <source>
        <dbReference type="ARBA" id="ARBA00022679"/>
    </source>
</evidence>
<dbReference type="KEGG" id="cyc:PCC7424_3225"/>
<comment type="catalytic activity">
    <reaction evidence="18 19">
        <text>alpha-ribazole 5'-phosphate + adenosylcob(III)inamide-GDP = adenosylcob(III)alamin 5'-phosphate + GMP + H(+)</text>
        <dbReference type="Rhea" id="RHEA:23560"/>
        <dbReference type="ChEBI" id="CHEBI:15378"/>
        <dbReference type="ChEBI" id="CHEBI:57918"/>
        <dbReference type="ChEBI" id="CHEBI:58115"/>
        <dbReference type="ChEBI" id="CHEBI:60487"/>
        <dbReference type="ChEBI" id="CHEBI:60493"/>
        <dbReference type="EC" id="2.7.8.26"/>
    </reaction>
</comment>
<feature type="transmembrane region" description="Helical" evidence="19">
    <location>
        <begin position="212"/>
        <end position="232"/>
    </location>
</feature>
<evidence type="ECO:0000256" key="16">
    <source>
        <dbReference type="ARBA" id="ARBA00032853"/>
    </source>
</evidence>
<dbReference type="STRING" id="65393.PCC7424_3225"/>
<evidence type="ECO:0000256" key="7">
    <source>
        <dbReference type="ARBA" id="ARBA00022475"/>
    </source>
</evidence>
<evidence type="ECO:0000256" key="18">
    <source>
        <dbReference type="ARBA" id="ARBA00049504"/>
    </source>
</evidence>
<keyword evidence="12 19" id="KW-1133">Transmembrane helix</keyword>
<evidence type="ECO:0000256" key="1">
    <source>
        <dbReference type="ARBA" id="ARBA00001946"/>
    </source>
</evidence>
<keyword evidence="13 19" id="KW-0472">Membrane</keyword>
<organism evidence="20 21">
    <name type="scientific">Gloeothece citriformis (strain PCC 7424)</name>
    <name type="common">Cyanothece sp. (strain PCC 7424)</name>
    <dbReference type="NCBI Taxonomy" id="65393"/>
    <lineage>
        <taxon>Bacteria</taxon>
        <taxon>Bacillati</taxon>
        <taxon>Cyanobacteriota</taxon>
        <taxon>Cyanophyceae</taxon>
        <taxon>Oscillatoriophycideae</taxon>
        <taxon>Chroococcales</taxon>
        <taxon>Aphanothecaceae</taxon>
        <taxon>Gloeothece</taxon>
        <taxon>Gloeothece citriformis</taxon>
    </lineage>
</organism>
<comment type="catalytic activity">
    <reaction evidence="17 19">
        <text>alpha-ribazole + adenosylcob(III)inamide-GDP = adenosylcob(III)alamin + GMP + H(+)</text>
        <dbReference type="Rhea" id="RHEA:16049"/>
        <dbReference type="ChEBI" id="CHEBI:10329"/>
        <dbReference type="ChEBI" id="CHEBI:15378"/>
        <dbReference type="ChEBI" id="CHEBI:18408"/>
        <dbReference type="ChEBI" id="CHEBI:58115"/>
        <dbReference type="ChEBI" id="CHEBI:60487"/>
        <dbReference type="EC" id="2.7.8.26"/>
    </reaction>
</comment>
<keyword evidence="9 19" id="KW-0808">Transferase</keyword>
<feature type="transmembrane region" description="Helical" evidence="19">
    <location>
        <begin position="244"/>
        <end position="263"/>
    </location>
</feature>
<dbReference type="PANTHER" id="PTHR34148:SF1">
    <property type="entry name" value="ADENOSYLCOBINAMIDE-GDP RIBAZOLETRANSFERASE"/>
    <property type="match status" value="1"/>
</dbReference>
<dbReference type="EC" id="2.7.8.26" evidence="5 19"/>
<protein>
    <recommendedName>
        <fullName evidence="6 19">Adenosylcobinamide-GDP ribazoletransferase</fullName>
        <ecNumber evidence="5 19">2.7.8.26</ecNumber>
    </recommendedName>
    <alternativeName>
        <fullName evidence="16 19">Cobalamin synthase</fullName>
    </alternativeName>
    <alternativeName>
        <fullName evidence="15 19">Cobalamin-5'-phosphate synthase</fullName>
    </alternativeName>
</protein>
<feature type="transmembrane region" description="Helical" evidence="19">
    <location>
        <begin position="16"/>
        <end position="36"/>
    </location>
</feature>
<accession>B7KCS4</accession>
<evidence type="ECO:0000256" key="15">
    <source>
        <dbReference type="ARBA" id="ARBA00032605"/>
    </source>
</evidence>
<evidence type="ECO:0000256" key="5">
    <source>
        <dbReference type="ARBA" id="ARBA00013200"/>
    </source>
</evidence>
<dbReference type="GO" id="GO:0051073">
    <property type="term" value="F:adenosylcobinamide-GDP ribazoletransferase activity"/>
    <property type="evidence" value="ECO:0007669"/>
    <property type="project" value="UniProtKB-UniRule"/>
</dbReference>
<comment type="pathway">
    <text evidence="3 19">Cofactor biosynthesis; adenosylcobalamin biosynthesis; adenosylcobalamin from cob(II)yrinate a,c-diamide: step 7/7.</text>
</comment>
<keyword evidence="10 19" id="KW-0812">Transmembrane</keyword>
<evidence type="ECO:0000256" key="3">
    <source>
        <dbReference type="ARBA" id="ARBA00004663"/>
    </source>
</evidence>
<comment type="cofactor">
    <cofactor evidence="1 19">
        <name>Mg(2+)</name>
        <dbReference type="ChEBI" id="CHEBI:18420"/>
    </cofactor>
</comment>
<dbReference type="HOGENOM" id="CLU_057426_3_1_3"/>
<dbReference type="HAMAP" id="MF_00719">
    <property type="entry name" value="CobS"/>
    <property type="match status" value="1"/>
</dbReference>
<dbReference type="eggNOG" id="COG0368">
    <property type="taxonomic scope" value="Bacteria"/>
</dbReference>
<evidence type="ECO:0000313" key="21">
    <source>
        <dbReference type="Proteomes" id="UP000002384"/>
    </source>
</evidence>
<dbReference type="RefSeq" id="WP_015955222.1">
    <property type="nucleotide sequence ID" value="NC_011729.1"/>
</dbReference>
<dbReference type="EMBL" id="CP001291">
    <property type="protein sequence ID" value="ACK71625.1"/>
    <property type="molecule type" value="Genomic_DNA"/>
</dbReference>
<evidence type="ECO:0000256" key="4">
    <source>
        <dbReference type="ARBA" id="ARBA00010561"/>
    </source>
</evidence>
<feature type="transmembrane region" description="Helical" evidence="19">
    <location>
        <begin position="189"/>
        <end position="206"/>
    </location>
</feature>
<keyword evidence="11 19" id="KW-0460">Magnesium</keyword>
<evidence type="ECO:0000256" key="2">
    <source>
        <dbReference type="ARBA" id="ARBA00004651"/>
    </source>
</evidence>
<keyword evidence="19" id="KW-0997">Cell inner membrane</keyword>
<dbReference type="Pfam" id="PF02654">
    <property type="entry name" value="CobS"/>
    <property type="match status" value="1"/>
</dbReference>
<comment type="function">
    <text evidence="14 19">Joins adenosylcobinamide-GDP and alpha-ribazole to generate adenosylcobalamin (Ado-cobalamin). Also synthesizes adenosylcobalamin 5'-phosphate from adenosylcobinamide-GDP and alpha-ribazole 5'-phosphate.</text>
</comment>
<proteinExistence type="inferred from homology"/>
<dbReference type="AlphaFoldDB" id="B7KCS4"/>
<feature type="transmembrane region" description="Helical" evidence="19">
    <location>
        <begin position="118"/>
        <end position="138"/>
    </location>
</feature>
<dbReference type="GO" id="GO:0009236">
    <property type="term" value="P:cobalamin biosynthetic process"/>
    <property type="evidence" value="ECO:0007669"/>
    <property type="project" value="UniProtKB-UniRule"/>
</dbReference>
<dbReference type="PANTHER" id="PTHR34148">
    <property type="entry name" value="ADENOSYLCOBINAMIDE-GDP RIBAZOLETRANSFERASE"/>
    <property type="match status" value="1"/>
</dbReference>
<dbReference type="UniPathway" id="UPA00148">
    <property type="reaction ID" value="UER00238"/>
</dbReference>
<comment type="similarity">
    <text evidence="4 19">Belongs to the CobS family.</text>
</comment>
<dbReference type="OrthoDB" id="9794626at2"/>
<dbReference type="InterPro" id="IPR003805">
    <property type="entry name" value="CobS"/>
</dbReference>
<evidence type="ECO:0000256" key="12">
    <source>
        <dbReference type="ARBA" id="ARBA00022989"/>
    </source>
</evidence>
<feature type="transmembrane region" description="Helical" evidence="19">
    <location>
        <begin position="144"/>
        <end position="169"/>
    </location>
</feature>
<dbReference type="Proteomes" id="UP000002384">
    <property type="component" value="Chromosome"/>
</dbReference>
<evidence type="ECO:0000256" key="14">
    <source>
        <dbReference type="ARBA" id="ARBA00025228"/>
    </source>
</evidence>
<evidence type="ECO:0000256" key="11">
    <source>
        <dbReference type="ARBA" id="ARBA00022842"/>
    </source>
</evidence>
<evidence type="ECO:0000313" key="20">
    <source>
        <dbReference type="EMBL" id="ACK71625.1"/>
    </source>
</evidence>
<evidence type="ECO:0000256" key="8">
    <source>
        <dbReference type="ARBA" id="ARBA00022573"/>
    </source>
</evidence>
<reference evidence="21" key="1">
    <citation type="journal article" date="2011" name="MBio">
        <title>Novel metabolic attributes of the genus Cyanothece, comprising a group of unicellular nitrogen-fixing Cyanobacteria.</title>
        <authorList>
            <person name="Bandyopadhyay A."/>
            <person name="Elvitigala T."/>
            <person name="Welsh E."/>
            <person name="Stockel J."/>
            <person name="Liberton M."/>
            <person name="Min H."/>
            <person name="Sherman L.A."/>
            <person name="Pakrasi H.B."/>
        </authorList>
    </citation>
    <scope>NUCLEOTIDE SEQUENCE [LARGE SCALE GENOMIC DNA]</scope>
    <source>
        <strain evidence="21">PCC 7424</strain>
    </source>
</reference>
<keyword evidence="7 19" id="KW-1003">Cell membrane</keyword>
<comment type="subcellular location">
    <subcellularLocation>
        <location evidence="19">Cell inner membrane</location>
        <topology evidence="19">Multi-pass membrane protein</topology>
    </subcellularLocation>
    <subcellularLocation>
        <location evidence="2">Cell membrane</location>
        <topology evidence="2">Multi-pass membrane protein</topology>
    </subcellularLocation>
</comment>
<dbReference type="GO" id="GO:0008818">
    <property type="term" value="F:cobalamin 5'-phosphate synthase activity"/>
    <property type="evidence" value="ECO:0007669"/>
    <property type="project" value="UniProtKB-UniRule"/>
</dbReference>
<evidence type="ECO:0000256" key="13">
    <source>
        <dbReference type="ARBA" id="ARBA00023136"/>
    </source>
</evidence>
<keyword evidence="21" id="KW-1185">Reference proteome</keyword>
<evidence type="ECO:0000256" key="19">
    <source>
        <dbReference type="HAMAP-Rule" id="MF_00719"/>
    </source>
</evidence>